<evidence type="ECO:0000313" key="1">
    <source>
        <dbReference type="EMBL" id="KAJ0181646.1"/>
    </source>
</evidence>
<reference evidence="1 2" key="1">
    <citation type="journal article" date="2021" name="Front. Genet.">
        <title>Chromosome-Level Genome Assembly Reveals Significant Gene Expansion in the Toll and IMD Signaling Pathways of Dendrolimus kikuchii.</title>
        <authorList>
            <person name="Zhou J."/>
            <person name="Wu P."/>
            <person name="Xiong Z."/>
            <person name="Liu N."/>
            <person name="Zhao N."/>
            <person name="Ji M."/>
            <person name="Qiu Y."/>
            <person name="Yang B."/>
        </authorList>
    </citation>
    <scope>NUCLEOTIDE SEQUENCE [LARGE SCALE GENOMIC DNA]</scope>
    <source>
        <strain evidence="1">Ann1</strain>
    </source>
</reference>
<keyword evidence="2" id="KW-1185">Reference proteome</keyword>
<accession>A0ACC1DCQ6</accession>
<sequence>MARVRLILSAVFIINLASISCNEEYSSCDKCIRDGKKWCNDIGRDHCESDPFDGWCTDISNRRSNEEVLETRKSESKSGTFLTVVYAEKSINIGKEHKLDINYDKLTKKSGGHPRVKVTNLNTTQTYDFKAHTEQECKGIKCRITLTVEPLTTFCLSNGTKDEFFHVKLNIEDIEEEVLLKYHVPCQCGCSLKVEDNSVNCNGNGHFSCGVCKCKDGWTGVKCDSKIVYNQVTTSYPITKSDCDEYGIGSNCNWNNGQNGQISGNIWIELEGGAWERTLTTNIPDVLKVYHNVPNGIRNFTFVNTTENFSIKISEILTKCEKSNCFTIYEAEADKNFCSATSDKNEYVFVKYSFDSSDVLVKYIVPCIQPCRSIIERKSPKCNYKGDFSCGSCNCQNGWTGKYCDKLSCEKRRGDVQCNGYDHTQEECYGNGECSECDTCKCYTDRIGYQYFNEENFCSDICQTTSVCDECLESNIPGVCSDCNTGVIILSYKEERLEQRDSLNRTIWIGCNVTVSECNIQYVAMMADSDNIYAMVVKDCNGAITDTVTSDRSIVPIIFGVLALLAAVAAVGGFMIQHRREPSLQTSYVILQKSYLRQMVDKSDTWSLNHQNPDRRGQLGRIETTTLHFYQIILFKNVLRWFLND</sequence>
<comment type="caution">
    <text evidence="1">The sequence shown here is derived from an EMBL/GenBank/DDBJ whole genome shotgun (WGS) entry which is preliminary data.</text>
</comment>
<protein>
    <submittedName>
        <fullName evidence="1">Uncharacterized protein</fullName>
    </submittedName>
</protein>
<proteinExistence type="predicted"/>
<name>A0ACC1DCQ6_9NEOP</name>
<evidence type="ECO:0000313" key="2">
    <source>
        <dbReference type="Proteomes" id="UP000824533"/>
    </source>
</evidence>
<dbReference type="EMBL" id="CM034390">
    <property type="protein sequence ID" value="KAJ0181646.1"/>
    <property type="molecule type" value="Genomic_DNA"/>
</dbReference>
<organism evidence="1 2">
    <name type="scientific">Dendrolimus kikuchii</name>
    <dbReference type="NCBI Taxonomy" id="765133"/>
    <lineage>
        <taxon>Eukaryota</taxon>
        <taxon>Metazoa</taxon>
        <taxon>Ecdysozoa</taxon>
        <taxon>Arthropoda</taxon>
        <taxon>Hexapoda</taxon>
        <taxon>Insecta</taxon>
        <taxon>Pterygota</taxon>
        <taxon>Neoptera</taxon>
        <taxon>Endopterygota</taxon>
        <taxon>Lepidoptera</taxon>
        <taxon>Glossata</taxon>
        <taxon>Ditrysia</taxon>
        <taxon>Bombycoidea</taxon>
        <taxon>Lasiocampidae</taxon>
        <taxon>Dendrolimus</taxon>
    </lineage>
</organism>
<gene>
    <name evidence="1" type="ORF">K1T71_002368</name>
</gene>
<dbReference type="Proteomes" id="UP000824533">
    <property type="component" value="Linkage Group LG04"/>
</dbReference>